<dbReference type="AlphaFoldDB" id="A0A1X7T9R4"/>
<dbReference type="EnsemblMetazoa" id="Aqu2.1.11294_001">
    <property type="protein sequence ID" value="Aqu2.1.11294_001"/>
    <property type="gene ID" value="Aqu2.1.11294"/>
</dbReference>
<accession>A0A1X7T9R4</accession>
<protein>
    <submittedName>
        <fullName evidence="1">Uncharacterized protein</fullName>
    </submittedName>
</protein>
<sequence>MSNASLVSKTIKSVMAEKGEDPPDPTYGDLIDLLQESERCVDKTSSIQDILFEKFQRAHPHINVGRPNRLYDTVKRIAAPTQPSLRGISKISGSDLEAYRSKVWVPRIRNPGPKDTVFSKELKAYGLDEELLVEVFSQVLLGKEEPLVWRLRGVPDCGFYQDLHYFMTKCPLTSTSTKVSIGKFYMAIDTNLQARGLRPDNAYRFIERIATSNQPRNSIVKYGLEDIQMNTVQLQVKECTEQIKKLVVLVNETVKELQCTKHALKDVTNEVKVIKMQWVKAEKEASNTSF</sequence>
<proteinExistence type="predicted"/>
<name>A0A1X7T9R4_AMPQE</name>
<evidence type="ECO:0000313" key="1">
    <source>
        <dbReference type="EnsemblMetazoa" id="Aqu2.1.11294_001"/>
    </source>
</evidence>
<organism evidence="1">
    <name type="scientific">Amphimedon queenslandica</name>
    <name type="common">Sponge</name>
    <dbReference type="NCBI Taxonomy" id="400682"/>
    <lineage>
        <taxon>Eukaryota</taxon>
        <taxon>Metazoa</taxon>
        <taxon>Porifera</taxon>
        <taxon>Demospongiae</taxon>
        <taxon>Heteroscleromorpha</taxon>
        <taxon>Haplosclerida</taxon>
        <taxon>Niphatidae</taxon>
        <taxon>Amphimedon</taxon>
    </lineage>
</organism>
<dbReference type="InParanoid" id="A0A1X7T9R4"/>
<reference evidence="1" key="1">
    <citation type="submission" date="2017-05" db="UniProtKB">
        <authorList>
            <consortium name="EnsemblMetazoa"/>
        </authorList>
    </citation>
    <scope>IDENTIFICATION</scope>
</reference>